<dbReference type="PROSITE" id="PS51406">
    <property type="entry name" value="FIBRINOGEN_C_2"/>
    <property type="match status" value="1"/>
</dbReference>
<keyword evidence="4" id="KW-0175">Coiled coil</keyword>
<organism evidence="7">
    <name type="scientific">Magallana gigas</name>
    <name type="common">Pacific oyster</name>
    <name type="synonym">Crassostrea gigas</name>
    <dbReference type="NCBI Taxonomy" id="29159"/>
    <lineage>
        <taxon>Eukaryota</taxon>
        <taxon>Metazoa</taxon>
        <taxon>Spiralia</taxon>
        <taxon>Lophotrochozoa</taxon>
        <taxon>Mollusca</taxon>
        <taxon>Bivalvia</taxon>
        <taxon>Autobranchia</taxon>
        <taxon>Pteriomorphia</taxon>
        <taxon>Ostreida</taxon>
        <taxon>Ostreoidea</taxon>
        <taxon>Ostreidae</taxon>
        <taxon>Magallana</taxon>
    </lineage>
</organism>
<gene>
    <name evidence="7" type="ORF">CGI_10014359</name>
</gene>
<dbReference type="Gene3D" id="3.90.215.10">
    <property type="entry name" value="Gamma Fibrinogen, chain A, domain 1"/>
    <property type="match status" value="1"/>
</dbReference>
<dbReference type="SUPFAM" id="SSF56496">
    <property type="entry name" value="Fibrinogen C-terminal domain-like"/>
    <property type="match status" value="1"/>
</dbReference>
<dbReference type="GO" id="GO:0005576">
    <property type="term" value="C:extracellular region"/>
    <property type="evidence" value="ECO:0007669"/>
    <property type="project" value="UniProtKB-SubCell"/>
</dbReference>
<comment type="subcellular location">
    <subcellularLocation>
        <location evidence="1">Secreted</location>
    </subcellularLocation>
</comment>
<dbReference type="InParanoid" id="K1QTS4"/>
<protein>
    <submittedName>
        <fullName evidence="7">Ficolin-2</fullName>
    </submittedName>
</protein>
<dbReference type="InterPro" id="IPR003609">
    <property type="entry name" value="Pan_app"/>
</dbReference>
<evidence type="ECO:0000256" key="3">
    <source>
        <dbReference type="ARBA" id="ARBA00022729"/>
    </source>
</evidence>
<proteinExistence type="predicted"/>
<dbReference type="InterPro" id="IPR002181">
    <property type="entry name" value="Fibrinogen_a/b/g_C_dom"/>
</dbReference>
<dbReference type="InterPro" id="IPR037579">
    <property type="entry name" value="FIB_ANG-like"/>
</dbReference>
<dbReference type="PANTHER" id="PTHR47221:SF6">
    <property type="entry name" value="FIBRINOGEN ALPHA CHAIN"/>
    <property type="match status" value="1"/>
</dbReference>
<dbReference type="Pfam" id="PF00147">
    <property type="entry name" value="Fibrinogen_C"/>
    <property type="match status" value="1"/>
</dbReference>
<dbReference type="CDD" id="cd00087">
    <property type="entry name" value="FReD"/>
    <property type="match status" value="1"/>
</dbReference>
<evidence type="ECO:0000256" key="1">
    <source>
        <dbReference type="ARBA" id="ARBA00004613"/>
    </source>
</evidence>
<dbReference type="Pfam" id="PF00024">
    <property type="entry name" value="PAN_1"/>
    <property type="match status" value="1"/>
</dbReference>
<evidence type="ECO:0000256" key="6">
    <source>
        <dbReference type="ARBA" id="ARBA00023180"/>
    </source>
</evidence>
<dbReference type="AlphaFoldDB" id="K1QTS4"/>
<dbReference type="InterPro" id="IPR036056">
    <property type="entry name" value="Fibrinogen-like_C"/>
</dbReference>
<dbReference type="InterPro" id="IPR014716">
    <property type="entry name" value="Fibrinogen_a/b/g_C_1"/>
</dbReference>
<evidence type="ECO:0000256" key="2">
    <source>
        <dbReference type="ARBA" id="ARBA00022525"/>
    </source>
</evidence>
<dbReference type="SMART" id="SM00186">
    <property type="entry name" value="FBG"/>
    <property type="match status" value="1"/>
</dbReference>
<evidence type="ECO:0000256" key="5">
    <source>
        <dbReference type="ARBA" id="ARBA00023157"/>
    </source>
</evidence>
<reference evidence="7" key="1">
    <citation type="journal article" date="2012" name="Nature">
        <title>The oyster genome reveals stress adaptation and complexity of shell formation.</title>
        <authorList>
            <person name="Zhang G."/>
            <person name="Fang X."/>
            <person name="Guo X."/>
            <person name="Li L."/>
            <person name="Luo R."/>
            <person name="Xu F."/>
            <person name="Yang P."/>
            <person name="Zhang L."/>
            <person name="Wang X."/>
            <person name="Qi H."/>
            <person name="Xiong Z."/>
            <person name="Que H."/>
            <person name="Xie Y."/>
            <person name="Holland P.W."/>
            <person name="Paps J."/>
            <person name="Zhu Y."/>
            <person name="Wu F."/>
            <person name="Chen Y."/>
            <person name="Wang J."/>
            <person name="Peng C."/>
            <person name="Meng J."/>
            <person name="Yang L."/>
            <person name="Liu J."/>
            <person name="Wen B."/>
            <person name="Zhang N."/>
            <person name="Huang Z."/>
            <person name="Zhu Q."/>
            <person name="Feng Y."/>
            <person name="Mount A."/>
            <person name="Hedgecock D."/>
            <person name="Xu Z."/>
            <person name="Liu Y."/>
            <person name="Domazet-Loso T."/>
            <person name="Du Y."/>
            <person name="Sun X."/>
            <person name="Zhang S."/>
            <person name="Liu B."/>
            <person name="Cheng P."/>
            <person name="Jiang X."/>
            <person name="Li J."/>
            <person name="Fan D."/>
            <person name="Wang W."/>
            <person name="Fu W."/>
            <person name="Wang T."/>
            <person name="Wang B."/>
            <person name="Zhang J."/>
            <person name="Peng Z."/>
            <person name="Li Y."/>
            <person name="Li N."/>
            <person name="Wang J."/>
            <person name="Chen M."/>
            <person name="He Y."/>
            <person name="Tan F."/>
            <person name="Song X."/>
            <person name="Zheng Q."/>
            <person name="Huang R."/>
            <person name="Yang H."/>
            <person name="Du X."/>
            <person name="Chen L."/>
            <person name="Yang M."/>
            <person name="Gaffney P.M."/>
            <person name="Wang S."/>
            <person name="Luo L."/>
            <person name="She Z."/>
            <person name="Ming Y."/>
            <person name="Huang W."/>
            <person name="Zhang S."/>
            <person name="Huang B."/>
            <person name="Zhang Y."/>
            <person name="Qu T."/>
            <person name="Ni P."/>
            <person name="Miao G."/>
            <person name="Wang J."/>
            <person name="Wang Q."/>
            <person name="Steinberg C.E."/>
            <person name="Wang H."/>
            <person name="Li N."/>
            <person name="Qian L."/>
            <person name="Zhang G."/>
            <person name="Li Y."/>
            <person name="Yang H."/>
            <person name="Liu X."/>
            <person name="Wang J."/>
            <person name="Yin Y."/>
            <person name="Wang J."/>
        </authorList>
    </citation>
    <scope>NUCLEOTIDE SEQUENCE [LARGE SCALE GENOMIC DNA]</scope>
    <source>
        <strain evidence="7">05x7-T-G4-1.051#20</strain>
    </source>
</reference>
<accession>K1QTS4</accession>
<dbReference type="HOGENOM" id="CLU_038628_14_0_1"/>
<keyword evidence="2" id="KW-0964">Secreted</keyword>
<evidence type="ECO:0000313" key="7">
    <source>
        <dbReference type="EMBL" id="EKC37043.1"/>
    </source>
</evidence>
<keyword evidence="6" id="KW-0325">Glycoprotein</keyword>
<keyword evidence="5" id="KW-1015">Disulfide bond</keyword>
<dbReference type="PANTHER" id="PTHR47221">
    <property type="entry name" value="FIBRINOGEN ALPHA CHAIN"/>
    <property type="match status" value="1"/>
</dbReference>
<dbReference type="EMBL" id="JH817153">
    <property type="protein sequence ID" value="EKC37043.1"/>
    <property type="molecule type" value="Genomic_DNA"/>
</dbReference>
<dbReference type="NCBIfam" id="NF040941">
    <property type="entry name" value="GGGWT_bact"/>
    <property type="match status" value="1"/>
</dbReference>
<sequence length="354" mass="40422">MNPFTLVGRTWHEMTLTTLLFCLSSLYVEGTSAVVHGERYTGPVVRVMGIIGQQQCVRECRHRPKLCRGVNYRKQELLCELVSAINETETNPDYVRIELDQTANITDGCLACSIDDMCVTLSSTKVQCIRDNDILIPNDCTTLHNINCGLPSGLYTIKLPFLNHVTVFCDMEKDGGGWTVFQRRQDGSENFYRTWVEYKNGFGNLRSEFWLGNEKLHHLLSQGTHEMRMDMEDFDNQTRYVKYSSFNLGDESSKYKVTLSGFSGNVGECFTTADSNTVLNNMRFSTWDQDNDNNPYRCAVGWQSGWWHNSCGCANPNGMYLAGETTVIKGVTYCPWRDKYYSLKSTRLMVRRVA</sequence>
<keyword evidence="3" id="KW-0732">Signal</keyword>
<evidence type="ECO:0000256" key="4">
    <source>
        <dbReference type="ARBA" id="ARBA00023054"/>
    </source>
</evidence>
<name>K1QTS4_MAGGI</name>